<sequence>MAILSIYLRQRGSPESKPVGAADTATGVEG</sequence>
<reference evidence="1 2" key="1">
    <citation type="submission" date="2020-10" db="EMBL/GenBank/DDBJ databases">
        <title>Sequencing the genomes of 1000 actinobacteria strains.</title>
        <authorList>
            <person name="Klenk H.-P."/>
        </authorList>
    </citation>
    <scope>NUCLEOTIDE SEQUENCE [LARGE SCALE GENOMIC DNA]</scope>
    <source>
        <strain evidence="1 2">DSM 41803</strain>
    </source>
</reference>
<organism evidence="1 2">
    <name type="scientific">Streptomyces stelliscabiei</name>
    <dbReference type="NCBI Taxonomy" id="146820"/>
    <lineage>
        <taxon>Bacteria</taxon>
        <taxon>Bacillati</taxon>
        <taxon>Actinomycetota</taxon>
        <taxon>Actinomycetes</taxon>
        <taxon>Kitasatosporales</taxon>
        <taxon>Streptomycetaceae</taxon>
        <taxon>Streptomyces</taxon>
    </lineage>
</organism>
<proteinExistence type="predicted"/>
<dbReference type="Pfam" id="PF20554">
    <property type="entry name" value="DUF6766"/>
    <property type="match status" value="1"/>
</dbReference>
<comment type="caution">
    <text evidence="1">The sequence shown here is derived from an EMBL/GenBank/DDBJ whole genome shotgun (WGS) entry which is preliminary data.</text>
</comment>
<dbReference type="EMBL" id="JADBGF010000001">
    <property type="protein sequence ID" value="MBE1601841.1"/>
    <property type="molecule type" value="Genomic_DNA"/>
</dbReference>
<accession>A0A8I0P8P3</accession>
<dbReference type="AlphaFoldDB" id="A0A8I0P8P3"/>
<protein>
    <submittedName>
        <fullName evidence="1">Uncharacterized protein</fullName>
    </submittedName>
</protein>
<dbReference type="Proteomes" id="UP000629287">
    <property type="component" value="Unassembled WGS sequence"/>
</dbReference>
<gene>
    <name evidence="1" type="ORF">H4687_007970</name>
</gene>
<name>A0A8I0P8P3_9ACTN</name>
<dbReference type="InterPro" id="IPR046657">
    <property type="entry name" value="DUF6766"/>
</dbReference>
<evidence type="ECO:0000313" key="2">
    <source>
        <dbReference type="Proteomes" id="UP000629287"/>
    </source>
</evidence>
<evidence type="ECO:0000313" key="1">
    <source>
        <dbReference type="EMBL" id="MBE1601841.1"/>
    </source>
</evidence>
<keyword evidence="2" id="KW-1185">Reference proteome</keyword>